<feature type="compositionally biased region" description="Low complexity" evidence="2">
    <location>
        <begin position="538"/>
        <end position="556"/>
    </location>
</feature>
<feature type="signal peptide" evidence="3">
    <location>
        <begin position="1"/>
        <end position="28"/>
    </location>
</feature>
<gene>
    <name evidence="6" type="ORF">BEN48_14200</name>
</gene>
<organism evidence="6 7">
    <name type="scientific">Hymenobacter glacialis</name>
    <dbReference type="NCBI Taxonomy" id="1908236"/>
    <lineage>
        <taxon>Bacteria</taxon>
        <taxon>Pseudomonadati</taxon>
        <taxon>Bacteroidota</taxon>
        <taxon>Cytophagia</taxon>
        <taxon>Cytophagales</taxon>
        <taxon>Hymenobacteraceae</taxon>
        <taxon>Hymenobacter</taxon>
    </lineage>
</organism>
<dbReference type="SUPFAM" id="SSF49265">
    <property type="entry name" value="Fibronectin type III"/>
    <property type="match status" value="1"/>
</dbReference>
<dbReference type="InterPro" id="IPR058692">
    <property type="entry name" value="Fn3_SaeA_2nd"/>
</dbReference>
<dbReference type="OrthoDB" id="9773203at2"/>
<keyword evidence="7" id="KW-1185">Reference proteome</keyword>
<evidence type="ECO:0000256" key="1">
    <source>
        <dbReference type="ARBA" id="ARBA00022729"/>
    </source>
</evidence>
<feature type="compositionally biased region" description="Pro residues" evidence="2">
    <location>
        <begin position="557"/>
        <end position="569"/>
    </location>
</feature>
<accession>A0A1G1T4F1</accession>
<evidence type="ECO:0000259" key="5">
    <source>
        <dbReference type="Pfam" id="PF25833"/>
    </source>
</evidence>
<feature type="domain" description="Glycosyl hydrolase-like 10" evidence="4">
    <location>
        <begin position="43"/>
        <end position="364"/>
    </location>
</feature>
<evidence type="ECO:0000256" key="2">
    <source>
        <dbReference type="SAM" id="MobiDB-lite"/>
    </source>
</evidence>
<dbReference type="PANTHER" id="PTHR43405">
    <property type="entry name" value="GLYCOSYL HYDROLASE DIGH"/>
    <property type="match status" value="1"/>
</dbReference>
<dbReference type="InterPro" id="IPR036116">
    <property type="entry name" value="FN3_sf"/>
</dbReference>
<dbReference type="SUPFAM" id="SSF51445">
    <property type="entry name" value="(Trans)glycosidases"/>
    <property type="match status" value="1"/>
</dbReference>
<keyword evidence="6" id="KW-0378">Hydrolase</keyword>
<dbReference type="InterPro" id="IPR052177">
    <property type="entry name" value="Divisome_Glycosyl_Hydrolase"/>
</dbReference>
<dbReference type="Pfam" id="PF02638">
    <property type="entry name" value="GHL10"/>
    <property type="match status" value="1"/>
</dbReference>
<proteinExistence type="predicted"/>
<dbReference type="Pfam" id="PF25833">
    <property type="entry name" value="Fn3_SaeA_3rd"/>
    <property type="match status" value="1"/>
</dbReference>
<feature type="region of interest" description="Disordered" evidence="2">
    <location>
        <begin position="536"/>
        <end position="590"/>
    </location>
</feature>
<evidence type="ECO:0000259" key="4">
    <source>
        <dbReference type="Pfam" id="PF02638"/>
    </source>
</evidence>
<dbReference type="PANTHER" id="PTHR43405:SF1">
    <property type="entry name" value="GLYCOSYL HYDROLASE DIGH"/>
    <property type="match status" value="1"/>
</dbReference>
<dbReference type="Gene3D" id="2.60.40.10">
    <property type="entry name" value="Immunoglobulins"/>
    <property type="match status" value="1"/>
</dbReference>
<comment type="caution">
    <text evidence="6">The sequence shown here is derived from an EMBL/GenBank/DDBJ whole genome shotgun (WGS) entry which is preliminary data.</text>
</comment>
<evidence type="ECO:0000313" key="6">
    <source>
        <dbReference type="EMBL" id="OGX85749.1"/>
    </source>
</evidence>
<reference evidence="6 7" key="1">
    <citation type="submission" date="2016-08" db="EMBL/GenBank/DDBJ databases">
        <title>Hymenobacter coccineus sp. nov., Hymenobacter lapidarius sp. nov. and Hymenobacter glacialis sp. nov., isolated from Antarctic soil.</title>
        <authorList>
            <person name="Sedlacek I."/>
            <person name="Kralova S."/>
            <person name="Kyrova K."/>
            <person name="Maslanova I."/>
            <person name="Stankova E."/>
            <person name="Vrbovska V."/>
            <person name="Nemec M."/>
            <person name="Bartak M."/>
            <person name="Svec P."/>
            <person name="Busse H.-J."/>
            <person name="Pantucek R."/>
        </authorList>
    </citation>
    <scope>NUCLEOTIDE SEQUENCE [LARGE SCALE GENOMIC DNA]</scope>
    <source>
        <strain evidence="6 7">CCM 8648</strain>
    </source>
</reference>
<dbReference type="STRING" id="1908236.BEN48_14200"/>
<dbReference type="GO" id="GO:0016787">
    <property type="term" value="F:hydrolase activity"/>
    <property type="evidence" value="ECO:0007669"/>
    <property type="project" value="UniProtKB-KW"/>
</dbReference>
<evidence type="ECO:0000256" key="3">
    <source>
        <dbReference type="SAM" id="SignalP"/>
    </source>
</evidence>
<dbReference type="Proteomes" id="UP000177791">
    <property type="component" value="Unassembled WGS sequence"/>
</dbReference>
<name>A0A1G1T4F1_9BACT</name>
<evidence type="ECO:0000313" key="7">
    <source>
        <dbReference type="Proteomes" id="UP000177791"/>
    </source>
</evidence>
<dbReference type="InterPro" id="IPR017853">
    <property type="entry name" value="GH"/>
</dbReference>
<dbReference type="Gene3D" id="3.20.20.80">
    <property type="entry name" value="Glycosidases"/>
    <property type="match status" value="1"/>
</dbReference>
<protein>
    <submittedName>
        <fullName evidence="6">Glycoside hydrolase</fullName>
    </submittedName>
</protein>
<keyword evidence="1 3" id="KW-0732">Signal</keyword>
<feature type="chain" id="PRO_5009578873" evidence="3">
    <location>
        <begin position="29"/>
        <end position="604"/>
    </location>
</feature>
<sequence length="604" mass="68523">MFPSLAARCRYFFLLLIGWGSLTASAQAQPAADLSGDPPPKREMRGMWIATVENIDWPTQRGESPAQYRREYLRLLDAGQRAGLNAVFVQIRPASDAFYKSDIEPWSKWLTGTQGKAPADGDDPLPFLITEAHRRGMEFHAWFNPYRATMDSVTRRLAPNHPYRRHPQWFLRYGGQLLYNPGLPEVRAHITRVILDVVRRYDIDAVHFDDYFYPYPAPNLVFHDEAAFRDHNPDGFEKLGDWRRNNVNVLIRDLHDSIQTAKRWVKFGISPFGVWMNKSANPLGSDTRAGQPSYSNLYADSRLWLEKGWIDYILPQLYWSTNFKLVPYPILLEWWTRNHFDRHLYIGHGTYRMLESTRSDTTWRNPRELPRQIRLNRTYPDDASGSVFFSAKSVLANPLRTTDSLRQDLFRYPALMPTMPWMDAVPPLPVANLTLRRLGRAVTLSWQSGAAASDGDIATYYVLYRFGADERSSPNDPRRILALPRPAPGFPATFVDTTAAPGQAYAYYVTAVDRLHNESRPMRVITSGQQAVELAVGQSPAGVSPPASAPAAVVTQPVPPRPQPRPAVRPAPSTESPETAAPPAKVKVKVKPRKRGFLDRLFGN</sequence>
<dbReference type="InterPro" id="IPR013783">
    <property type="entry name" value="Ig-like_fold"/>
</dbReference>
<dbReference type="AlphaFoldDB" id="A0A1G1T4F1"/>
<dbReference type="RefSeq" id="WP_070734032.1">
    <property type="nucleotide sequence ID" value="NZ_MDZC01000056.1"/>
</dbReference>
<dbReference type="EMBL" id="MDZC01000056">
    <property type="protein sequence ID" value="OGX85749.1"/>
    <property type="molecule type" value="Genomic_DNA"/>
</dbReference>
<feature type="domain" description="SaeA second Fn3-like" evidence="5">
    <location>
        <begin position="430"/>
        <end position="520"/>
    </location>
</feature>
<dbReference type="InterPro" id="IPR003790">
    <property type="entry name" value="GHL10"/>
</dbReference>